<dbReference type="Pfam" id="PF04264">
    <property type="entry name" value="YceI"/>
    <property type="match status" value="1"/>
</dbReference>
<evidence type="ECO:0000259" key="2">
    <source>
        <dbReference type="SMART" id="SM00867"/>
    </source>
</evidence>
<evidence type="ECO:0000256" key="1">
    <source>
        <dbReference type="SAM" id="SignalP"/>
    </source>
</evidence>
<organism evidence="3 4">
    <name type="scientific">Mucilaginibacter rubeus</name>
    <dbReference type="NCBI Taxonomy" id="2027860"/>
    <lineage>
        <taxon>Bacteria</taxon>
        <taxon>Pseudomonadati</taxon>
        <taxon>Bacteroidota</taxon>
        <taxon>Sphingobacteriia</taxon>
        <taxon>Sphingobacteriales</taxon>
        <taxon>Sphingobacteriaceae</taxon>
        <taxon>Mucilaginibacter</taxon>
    </lineage>
</organism>
<keyword evidence="1" id="KW-0732">Signal</keyword>
<sequence>MKKYRMKRNLLLLLLMIGLATESKAQYKPVEQGSGLKFIIKNLGFDVDGAFSGFDGNINFDPQNIANSSFDVSINASSVNTDNSLRDEHLRGENYFDVKNYPKIRLVSGKVAVLNKSGMYQLTGVLTIKGKAKQVSFPFSATPAADGYIFKGGFKINRKDFAIGGVSTIADELEVDISVTAKRG</sequence>
<dbReference type="SMART" id="SM00867">
    <property type="entry name" value="YceI"/>
    <property type="match status" value="1"/>
</dbReference>
<dbReference type="PANTHER" id="PTHR34406:SF1">
    <property type="entry name" value="PROTEIN YCEI"/>
    <property type="match status" value="1"/>
</dbReference>
<gene>
    <name evidence="3" type="ORF">DEO27_013465</name>
</gene>
<dbReference type="EMBL" id="CP043450">
    <property type="protein sequence ID" value="QEM10986.1"/>
    <property type="molecule type" value="Genomic_DNA"/>
</dbReference>
<reference evidence="3" key="1">
    <citation type="submission" date="2019-08" db="EMBL/GenBank/DDBJ databases">
        <title>Comparative genome analysis confer to the adaptation heavy metal polluted environment.</title>
        <authorList>
            <person name="Li Y."/>
        </authorList>
    </citation>
    <scope>NUCLEOTIDE SEQUENCE [LARGE SCALE GENOMIC DNA]</scope>
    <source>
        <strain evidence="3">P1</strain>
    </source>
</reference>
<feature type="domain" description="Lipid/polyisoprenoid-binding YceI-like" evidence="2">
    <location>
        <begin position="26"/>
        <end position="182"/>
    </location>
</feature>
<feature type="chain" id="PRO_5022767447" evidence="1">
    <location>
        <begin position="26"/>
        <end position="184"/>
    </location>
</feature>
<dbReference type="KEGG" id="mrub:DEO27_013465"/>
<evidence type="ECO:0000313" key="3">
    <source>
        <dbReference type="EMBL" id="QEM10986.1"/>
    </source>
</evidence>
<name>A0A5C1HYS6_9SPHI</name>
<dbReference type="RefSeq" id="WP_112574396.1">
    <property type="nucleotide sequence ID" value="NZ_CP043450.1"/>
</dbReference>
<dbReference type="Proteomes" id="UP000251402">
    <property type="component" value="Chromosome"/>
</dbReference>
<accession>A0A5C1HYS6</accession>
<dbReference type="AlphaFoldDB" id="A0A5C1HYS6"/>
<keyword evidence="4" id="KW-1185">Reference proteome</keyword>
<dbReference type="InterPro" id="IPR007372">
    <property type="entry name" value="Lipid/polyisoprenoid-bd_YceI"/>
</dbReference>
<dbReference type="OrthoDB" id="9811006at2"/>
<evidence type="ECO:0000313" key="4">
    <source>
        <dbReference type="Proteomes" id="UP000251402"/>
    </source>
</evidence>
<protein>
    <submittedName>
        <fullName evidence="3">YceI family protein</fullName>
    </submittedName>
</protein>
<dbReference type="PANTHER" id="PTHR34406">
    <property type="entry name" value="PROTEIN YCEI"/>
    <property type="match status" value="1"/>
</dbReference>
<feature type="signal peptide" evidence="1">
    <location>
        <begin position="1"/>
        <end position="25"/>
    </location>
</feature>
<proteinExistence type="predicted"/>
<dbReference type="InterPro" id="IPR036761">
    <property type="entry name" value="TTHA0802/YceI-like_sf"/>
</dbReference>
<dbReference type="Gene3D" id="2.40.128.110">
    <property type="entry name" value="Lipid/polyisoprenoid-binding, YceI-like"/>
    <property type="match status" value="1"/>
</dbReference>
<dbReference type="SUPFAM" id="SSF101874">
    <property type="entry name" value="YceI-like"/>
    <property type="match status" value="1"/>
</dbReference>